<evidence type="ECO:0000256" key="2">
    <source>
        <dbReference type="ARBA" id="ARBA00009045"/>
    </source>
</evidence>
<dbReference type="OMA" id="AAFITHR"/>
<evidence type="ECO:0000259" key="8">
    <source>
        <dbReference type="Pfam" id="PF01694"/>
    </source>
</evidence>
<dbReference type="RefSeq" id="XP_016757186.1">
    <property type="nucleotide sequence ID" value="XM_016901648.1"/>
</dbReference>
<proteinExistence type="inferred from homology"/>
<dbReference type="InterPro" id="IPR022764">
    <property type="entry name" value="Peptidase_S54_rhomboid_dom"/>
</dbReference>
<accession>M3CB50</accession>
<comment type="subcellular location">
    <subcellularLocation>
        <location evidence="1">Membrane</location>
        <topology evidence="1">Multi-pass membrane protein</topology>
    </subcellularLocation>
</comment>
<dbReference type="EMBL" id="KB456270">
    <property type="protein sequence ID" value="EMF09065.1"/>
    <property type="molecule type" value="Genomic_DNA"/>
</dbReference>
<dbReference type="Gene3D" id="1.20.1540.10">
    <property type="entry name" value="Rhomboid-like"/>
    <property type="match status" value="1"/>
</dbReference>
<feature type="domain" description="Peptidase S54 rhomboid" evidence="8">
    <location>
        <begin position="69"/>
        <end position="234"/>
    </location>
</feature>
<dbReference type="InterPro" id="IPR050925">
    <property type="entry name" value="Rhomboid_protease_S54"/>
</dbReference>
<dbReference type="GO" id="GO:0004252">
    <property type="term" value="F:serine-type endopeptidase activity"/>
    <property type="evidence" value="ECO:0007669"/>
    <property type="project" value="InterPro"/>
</dbReference>
<dbReference type="InterPro" id="IPR035952">
    <property type="entry name" value="Rhomboid-like_sf"/>
</dbReference>
<keyword evidence="10" id="KW-1185">Reference proteome</keyword>
<dbReference type="Proteomes" id="UP000016931">
    <property type="component" value="Unassembled WGS sequence"/>
</dbReference>
<evidence type="ECO:0000256" key="4">
    <source>
        <dbReference type="ARBA" id="ARBA00022801"/>
    </source>
</evidence>
<comment type="similarity">
    <text evidence="2">Belongs to the peptidase S54 family.</text>
</comment>
<dbReference type="HOGENOM" id="CLU_055068_7_3_1"/>
<keyword evidence="3 7" id="KW-0812">Transmembrane</keyword>
<dbReference type="AlphaFoldDB" id="M3CB50"/>
<evidence type="ECO:0000256" key="3">
    <source>
        <dbReference type="ARBA" id="ARBA00022692"/>
    </source>
</evidence>
<organism evidence="9 10">
    <name type="scientific">Sphaerulina musiva (strain SO2202)</name>
    <name type="common">Poplar stem canker fungus</name>
    <name type="synonym">Septoria musiva</name>
    <dbReference type="NCBI Taxonomy" id="692275"/>
    <lineage>
        <taxon>Eukaryota</taxon>
        <taxon>Fungi</taxon>
        <taxon>Dikarya</taxon>
        <taxon>Ascomycota</taxon>
        <taxon>Pezizomycotina</taxon>
        <taxon>Dothideomycetes</taxon>
        <taxon>Dothideomycetidae</taxon>
        <taxon>Mycosphaerellales</taxon>
        <taxon>Mycosphaerellaceae</taxon>
        <taxon>Sphaerulina</taxon>
    </lineage>
</organism>
<evidence type="ECO:0000256" key="5">
    <source>
        <dbReference type="ARBA" id="ARBA00022989"/>
    </source>
</evidence>
<dbReference type="GeneID" id="27898785"/>
<keyword evidence="5 7" id="KW-1133">Transmembrane helix</keyword>
<evidence type="ECO:0000313" key="10">
    <source>
        <dbReference type="Proteomes" id="UP000016931"/>
    </source>
</evidence>
<dbReference type="STRING" id="692275.M3CB50"/>
<dbReference type="PANTHER" id="PTHR43731:SF14">
    <property type="entry name" value="PRESENILIN-ASSOCIATED RHOMBOID-LIKE PROTEIN, MITOCHONDRIAL"/>
    <property type="match status" value="1"/>
</dbReference>
<gene>
    <name evidence="9" type="ORF">SEPMUDRAFT_120949</name>
</gene>
<evidence type="ECO:0000256" key="7">
    <source>
        <dbReference type="SAM" id="Phobius"/>
    </source>
</evidence>
<feature type="transmembrane region" description="Helical" evidence="7">
    <location>
        <begin position="24"/>
        <end position="43"/>
    </location>
</feature>
<dbReference type="OrthoDB" id="418595at2759"/>
<evidence type="ECO:0000256" key="6">
    <source>
        <dbReference type="ARBA" id="ARBA00023136"/>
    </source>
</evidence>
<dbReference type="SUPFAM" id="SSF144091">
    <property type="entry name" value="Rhomboid-like"/>
    <property type="match status" value="1"/>
</dbReference>
<evidence type="ECO:0000313" key="9">
    <source>
        <dbReference type="EMBL" id="EMF09065.1"/>
    </source>
</evidence>
<dbReference type="Pfam" id="PF01694">
    <property type="entry name" value="Rhomboid"/>
    <property type="match status" value="1"/>
</dbReference>
<protein>
    <recommendedName>
        <fullName evidence="8">Peptidase S54 rhomboid domain-containing protein</fullName>
    </recommendedName>
</protein>
<sequence length="246" mass="27061">MSFRRAFNDSSLFNAQASYRSAKWAVGTLLFFNGGVFGAWTYARGSRDTELLRQLEEHATLSEHNLAAGRYYTYVTSAFSHKELPHFAFNMFALFTYGGLLASVPGIGALHIYGLAITSSIAASAAFITHRRRKTKQREKKRDLQSRFSGNAIIRETGLGASGIVMAAAAVATCLRPTIQVVIFPMPMPMPLYVATGLVAAVDAYMIDKGDKIGHDAHLGGFAWGAVYYLLLLRNKGGIWRLLSRR</sequence>
<keyword evidence="4" id="KW-0378">Hydrolase</keyword>
<name>M3CB50_SPHMS</name>
<dbReference type="PANTHER" id="PTHR43731">
    <property type="entry name" value="RHOMBOID PROTEASE"/>
    <property type="match status" value="1"/>
</dbReference>
<feature type="transmembrane region" description="Helical" evidence="7">
    <location>
        <begin position="110"/>
        <end position="128"/>
    </location>
</feature>
<dbReference type="eggNOG" id="KOG2980">
    <property type="taxonomic scope" value="Eukaryota"/>
</dbReference>
<reference evidence="9 10" key="1">
    <citation type="journal article" date="2012" name="PLoS Pathog.">
        <title>Diverse lifestyles and strategies of plant pathogenesis encoded in the genomes of eighteen Dothideomycetes fungi.</title>
        <authorList>
            <person name="Ohm R.A."/>
            <person name="Feau N."/>
            <person name="Henrissat B."/>
            <person name="Schoch C.L."/>
            <person name="Horwitz B.A."/>
            <person name="Barry K.W."/>
            <person name="Condon B.J."/>
            <person name="Copeland A.C."/>
            <person name="Dhillon B."/>
            <person name="Glaser F."/>
            <person name="Hesse C.N."/>
            <person name="Kosti I."/>
            <person name="LaButti K."/>
            <person name="Lindquist E.A."/>
            <person name="Lucas S."/>
            <person name="Salamov A.A."/>
            <person name="Bradshaw R.E."/>
            <person name="Ciuffetti L."/>
            <person name="Hamelin R.C."/>
            <person name="Kema G.H.J."/>
            <person name="Lawrence C."/>
            <person name="Scott J.A."/>
            <person name="Spatafora J.W."/>
            <person name="Turgeon B.G."/>
            <person name="de Wit P.J.G.M."/>
            <person name="Zhong S."/>
            <person name="Goodwin S.B."/>
            <person name="Grigoriev I.V."/>
        </authorList>
    </citation>
    <scope>NUCLEOTIDE SEQUENCE [LARGE SCALE GENOMIC DNA]</scope>
    <source>
        <strain evidence="9 10">SO2202</strain>
    </source>
</reference>
<dbReference type="GO" id="GO:0016020">
    <property type="term" value="C:membrane"/>
    <property type="evidence" value="ECO:0007669"/>
    <property type="project" value="UniProtKB-SubCell"/>
</dbReference>
<evidence type="ECO:0000256" key="1">
    <source>
        <dbReference type="ARBA" id="ARBA00004141"/>
    </source>
</evidence>
<feature type="transmembrane region" description="Helical" evidence="7">
    <location>
        <begin position="190"/>
        <end position="207"/>
    </location>
</feature>
<keyword evidence="6 7" id="KW-0472">Membrane</keyword>